<dbReference type="EMBL" id="CP144700">
    <property type="protein sequence ID" value="WVZ24821.1"/>
    <property type="molecule type" value="Genomic_DNA"/>
</dbReference>
<evidence type="ECO:0000256" key="1">
    <source>
        <dbReference type="SAM" id="MobiDB-lite"/>
    </source>
</evidence>
<sequence>MAGHGVTDLFPFCTSLGWGSHTTASIRRPPFPSGQPGRRRRPHATGTPIGHGGRFSSRASLRVRENVLSPRDAPTVAARRQGLRHLLHIVTGAIYDAPIQPTKSITAIALTDSNLSIPENVASKQDTLLPFS</sequence>
<proteinExistence type="predicted"/>
<protein>
    <submittedName>
        <fullName evidence="2">Uncharacterized protein</fullName>
    </submittedName>
</protein>
<organism evidence="2 3">
    <name type="scientific">Vigna mungo</name>
    <name type="common">Black gram</name>
    <name type="synonym">Phaseolus mungo</name>
    <dbReference type="NCBI Taxonomy" id="3915"/>
    <lineage>
        <taxon>Eukaryota</taxon>
        <taxon>Viridiplantae</taxon>
        <taxon>Streptophyta</taxon>
        <taxon>Embryophyta</taxon>
        <taxon>Tracheophyta</taxon>
        <taxon>Spermatophyta</taxon>
        <taxon>Magnoliopsida</taxon>
        <taxon>eudicotyledons</taxon>
        <taxon>Gunneridae</taxon>
        <taxon>Pentapetalae</taxon>
        <taxon>rosids</taxon>
        <taxon>fabids</taxon>
        <taxon>Fabales</taxon>
        <taxon>Fabaceae</taxon>
        <taxon>Papilionoideae</taxon>
        <taxon>50 kb inversion clade</taxon>
        <taxon>NPAAA clade</taxon>
        <taxon>indigoferoid/millettioid clade</taxon>
        <taxon>Phaseoleae</taxon>
        <taxon>Vigna</taxon>
    </lineage>
</organism>
<gene>
    <name evidence="2" type="ORF">V8G54_003365</name>
</gene>
<evidence type="ECO:0000313" key="3">
    <source>
        <dbReference type="Proteomes" id="UP001374535"/>
    </source>
</evidence>
<accession>A0AAQ3P9X5</accession>
<feature type="region of interest" description="Disordered" evidence="1">
    <location>
        <begin position="23"/>
        <end position="55"/>
    </location>
</feature>
<dbReference type="Proteomes" id="UP001374535">
    <property type="component" value="Chromosome 1"/>
</dbReference>
<name>A0AAQ3P9X5_VIGMU</name>
<evidence type="ECO:0000313" key="2">
    <source>
        <dbReference type="EMBL" id="WVZ24821.1"/>
    </source>
</evidence>
<dbReference type="AlphaFoldDB" id="A0AAQ3P9X5"/>
<keyword evidence="3" id="KW-1185">Reference proteome</keyword>
<reference evidence="2 3" key="1">
    <citation type="journal article" date="2023" name="Life. Sci Alliance">
        <title>Evolutionary insights into 3D genome organization and epigenetic landscape of Vigna mungo.</title>
        <authorList>
            <person name="Junaid A."/>
            <person name="Singh B."/>
            <person name="Bhatia S."/>
        </authorList>
    </citation>
    <scope>NUCLEOTIDE SEQUENCE [LARGE SCALE GENOMIC DNA]</scope>
    <source>
        <strain evidence="2">Urdbean</strain>
    </source>
</reference>